<evidence type="ECO:0000313" key="2">
    <source>
        <dbReference type="Proteomes" id="UP001054945"/>
    </source>
</evidence>
<organism evidence="1 2">
    <name type="scientific">Caerostris extrusa</name>
    <name type="common">Bark spider</name>
    <name type="synonym">Caerostris bankana</name>
    <dbReference type="NCBI Taxonomy" id="172846"/>
    <lineage>
        <taxon>Eukaryota</taxon>
        <taxon>Metazoa</taxon>
        <taxon>Ecdysozoa</taxon>
        <taxon>Arthropoda</taxon>
        <taxon>Chelicerata</taxon>
        <taxon>Arachnida</taxon>
        <taxon>Araneae</taxon>
        <taxon>Araneomorphae</taxon>
        <taxon>Entelegynae</taxon>
        <taxon>Araneoidea</taxon>
        <taxon>Araneidae</taxon>
        <taxon>Caerostris</taxon>
    </lineage>
</organism>
<reference evidence="1 2" key="1">
    <citation type="submission" date="2021-06" db="EMBL/GenBank/DDBJ databases">
        <title>Caerostris extrusa draft genome.</title>
        <authorList>
            <person name="Kono N."/>
            <person name="Arakawa K."/>
        </authorList>
    </citation>
    <scope>NUCLEOTIDE SEQUENCE [LARGE SCALE GENOMIC DNA]</scope>
</reference>
<dbReference type="Proteomes" id="UP001054945">
    <property type="component" value="Unassembled WGS sequence"/>
</dbReference>
<gene>
    <name evidence="1" type="ORF">CEXT_663481</name>
</gene>
<proteinExistence type="predicted"/>
<sequence>MQGPAEQQMAPLTSPTDCSTLLISSEHAIWSRISSEFGGTACNRNWHRAAPDGRFRAILNLIIKLAIKEGFHCLDLESVFSSLNNLRLCLGMDLKVYYIPHTLMIGISGGGKY</sequence>
<dbReference type="EMBL" id="BPLR01019024">
    <property type="protein sequence ID" value="GIZ04023.1"/>
    <property type="molecule type" value="Genomic_DNA"/>
</dbReference>
<comment type="caution">
    <text evidence="1">The sequence shown here is derived from an EMBL/GenBank/DDBJ whole genome shotgun (WGS) entry which is preliminary data.</text>
</comment>
<name>A0AAV4YA78_CAEEX</name>
<dbReference type="AlphaFoldDB" id="A0AAV4YA78"/>
<protein>
    <submittedName>
        <fullName evidence="1">Uncharacterized protein</fullName>
    </submittedName>
</protein>
<accession>A0AAV4YA78</accession>
<keyword evidence="2" id="KW-1185">Reference proteome</keyword>
<evidence type="ECO:0000313" key="1">
    <source>
        <dbReference type="EMBL" id="GIZ04023.1"/>
    </source>
</evidence>